<dbReference type="OrthoDB" id="5677679at2"/>
<organism evidence="2 3">
    <name type="scientific">Psittacicella gerlachiana</name>
    <dbReference type="NCBI Taxonomy" id="2028574"/>
    <lineage>
        <taxon>Bacteria</taxon>
        <taxon>Pseudomonadati</taxon>
        <taxon>Pseudomonadota</taxon>
        <taxon>Gammaproteobacteria</taxon>
        <taxon>Pasteurellales</taxon>
        <taxon>Psittacicellaceae</taxon>
        <taxon>Psittacicella</taxon>
    </lineage>
</organism>
<keyword evidence="1" id="KW-1133">Transmembrane helix</keyword>
<keyword evidence="1" id="KW-0472">Membrane</keyword>
<evidence type="ECO:0000256" key="1">
    <source>
        <dbReference type="SAM" id="Phobius"/>
    </source>
</evidence>
<dbReference type="EMBL" id="NRJF01000068">
    <property type="protein sequence ID" value="RIY36195.1"/>
    <property type="molecule type" value="Genomic_DNA"/>
</dbReference>
<dbReference type="AlphaFoldDB" id="A0A3A1YET7"/>
<accession>A0A3A1YET7</accession>
<feature type="transmembrane region" description="Helical" evidence="1">
    <location>
        <begin position="127"/>
        <end position="149"/>
    </location>
</feature>
<dbReference type="Proteomes" id="UP000265964">
    <property type="component" value="Unassembled WGS sequence"/>
</dbReference>
<gene>
    <name evidence="2" type="ORF">CKF59_02865</name>
</gene>
<feature type="transmembrane region" description="Helical" evidence="1">
    <location>
        <begin position="87"/>
        <end position="107"/>
    </location>
</feature>
<name>A0A3A1YET7_9GAMM</name>
<reference evidence="2 3" key="1">
    <citation type="submission" date="2017-08" db="EMBL/GenBank/DDBJ databases">
        <title>Reclassification of Bisgaard taxon 37 and 44.</title>
        <authorList>
            <person name="Christensen H."/>
        </authorList>
    </citation>
    <scope>NUCLEOTIDE SEQUENCE [LARGE SCALE GENOMIC DNA]</scope>
    <source>
        <strain evidence="2 3">EEAB3T1</strain>
    </source>
</reference>
<sequence length="250" mass="27997">MKQTTSKPFFIWSALIFIVGMGSLLAWSQSFQAFSGQSWHLFFLAIANVEYATLWQTIFLGFLCGFIPLAITVCTLYFRRKTSKPRFFFAVINLILLALAGWLIFVLTQSSDKVFLGESELKQYFAYSYPLISLFALAWSSFYLAPLYGKESLFNLPKGKFIGYLLLGVVASVISVGVGLSVQQELSLSLFTDPALRYTVSLYAYAGAIGGAIFFLVAVALIKFMQASTAYEERIAREELELMQDSSHKN</sequence>
<evidence type="ECO:0000313" key="2">
    <source>
        <dbReference type="EMBL" id="RIY36195.1"/>
    </source>
</evidence>
<proteinExistence type="predicted"/>
<keyword evidence="3" id="KW-1185">Reference proteome</keyword>
<feature type="transmembrane region" description="Helical" evidence="1">
    <location>
        <begin position="52"/>
        <end position="78"/>
    </location>
</feature>
<keyword evidence="1" id="KW-0812">Transmembrane</keyword>
<dbReference type="RefSeq" id="WP_119534479.1">
    <property type="nucleotide sequence ID" value="NZ_NRJF01000068.1"/>
</dbReference>
<comment type="caution">
    <text evidence="2">The sequence shown here is derived from an EMBL/GenBank/DDBJ whole genome shotgun (WGS) entry which is preliminary data.</text>
</comment>
<evidence type="ECO:0000313" key="3">
    <source>
        <dbReference type="Proteomes" id="UP000265964"/>
    </source>
</evidence>
<feature type="transmembrane region" description="Helical" evidence="1">
    <location>
        <begin position="161"/>
        <end position="182"/>
    </location>
</feature>
<feature type="transmembrane region" description="Helical" evidence="1">
    <location>
        <begin position="202"/>
        <end position="224"/>
    </location>
</feature>
<protein>
    <submittedName>
        <fullName evidence="2">Uncharacterized protein</fullName>
    </submittedName>
</protein>